<keyword evidence="2" id="KW-0378">Hydrolase</keyword>
<dbReference type="Pfam" id="PF13676">
    <property type="entry name" value="TIR_2"/>
    <property type="match status" value="1"/>
</dbReference>
<accession>A0ABU3CY61</accession>
<reference evidence="8 9" key="1">
    <citation type="submission" date="2023-09" db="EMBL/GenBank/DDBJ databases">
        <authorList>
            <person name="Rey-Velasco X."/>
        </authorList>
    </citation>
    <scope>NUCLEOTIDE SEQUENCE [LARGE SCALE GENOMIC DNA]</scope>
    <source>
        <strain evidence="8 9">F297</strain>
    </source>
</reference>
<dbReference type="Gene3D" id="3.40.50.10140">
    <property type="entry name" value="Toll/interleukin-1 receptor homology (TIR) domain"/>
    <property type="match status" value="1"/>
</dbReference>
<evidence type="ECO:0000313" key="8">
    <source>
        <dbReference type="EMBL" id="MDT0651299.1"/>
    </source>
</evidence>
<dbReference type="Proteomes" id="UP001248819">
    <property type="component" value="Unassembled WGS sequence"/>
</dbReference>
<dbReference type="PANTHER" id="PTHR32009:SF39">
    <property type="entry name" value="TIR DOMAIN-CONTAINING PROTEIN"/>
    <property type="match status" value="1"/>
</dbReference>
<dbReference type="PROSITE" id="PS50104">
    <property type="entry name" value="TIR"/>
    <property type="match status" value="1"/>
</dbReference>
<evidence type="ECO:0000256" key="3">
    <source>
        <dbReference type="ARBA" id="ARBA00023027"/>
    </source>
</evidence>
<protein>
    <recommendedName>
        <fullName evidence="1">ADP-ribosyl cyclase/cyclic ADP-ribose hydrolase</fullName>
        <ecNumber evidence="1">3.2.2.6</ecNumber>
    </recommendedName>
</protein>
<evidence type="ECO:0000256" key="4">
    <source>
        <dbReference type="ARBA" id="ARBA00047304"/>
    </source>
</evidence>
<dbReference type="PANTHER" id="PTHR32009">
    <property type="entry name" value="TMV RESISTANCE PROTEIN N-LIKE"/>
    <property type="match status" value="1"/>
</dbReference>
<dbReference type="SUPFAM" id="SSF52200">
    <property type="entry name" value="Toll/Interleukin receptor TIR domain"/>
    <property type="match status" value="1"/>
</dbReference>
<dbReference type="InterPro" id="IPR000157">
    <property type="entry name" value="TIR_dom"/>
</dbReference>
<feature type="domain" description="TIR" evidence="7">
    <location>
        <begin position="146"/>
        <end position="280"/>
    </location>
</feature>
<evidence type="ECO:0000256" key="1">
    <source>
        <dbReference type="ARBA" id="ARBA00011982"/>
    </source>
</evidence>
<evidence type="ECO:0000259" key="7">
    <source>
        <dbReference type="PROSITE" id="PS50104"/>
    </source>
</evidence>
<evidence type="ECO:0000313" key="9">
    <source>
        <dbReference type="Proteomes" id="UP001248819"/>
    </source>
</evidence>
<feature type="coiled-coil region" evidence="5">
    <location>
        <begin position="3"/>
        <end position="30"/>
    </location>
</feature>
<dbReference type="EMBL" id="JAVRHP010000098">
    <property type="protein sequence ID" value="MDT0651299.1"/>
    <property type="molecule type" value="Genomic_DNA"/>
</dbReference>
<sequence>MSISSITSNIDRLERDIATLEKQKSAESDKELRLLKSVDSLSDQANKTSSESAVRSKMNQIRTKQTELSRIEKKKADISKKLADKNKQVRKHQIDLAKEQTKERKKTEREQLEFQRNLNRELERQKHLTHETIKVQNSEAPKKENKEYDVFISHSSADKDEFVRPLATELQELGIKVWYDEFELKIGDSLRRSIDQGLINSRYGIVVLSSSFFKRDWTNYELDGFVNKEMNGLKVILPIWHKVSKDEVQKFSLSLADKVALNSSIYSIKEIAEEINSLIK</sequence>
<dbReference type="InterPro" id="IPR035897">
    <property type="entry name" value="Toll_tir_struct_dom_sf"/>
</dbReference>
<keyword evidence="5" id="KW-0175">Coiled coil</keyword>
<feature type="compositionally biased region" description="Polar residues" evidence="6">
    <location>
        <begin position="39"/>
        <end position="63"/>
    </location>
</feature>
<gene>
    <name evidence="8" type="ORF">RM529_14180</name>
</gene>
<feature type="region of interest" description="Disordered" evidence="6">
    <location>
        <begin position="39"/>
        <end position="66"/>
    </location>
</feature>
<dbReference type="RefSeq" id="WP_311485425.1">
    <property type="nucleotide sequence ID" value="NZ_JAVRHP010000098.1"/>
</dbReference>
<evidence type="ECO:0000256" key="2">
    <source>
        <dbReference type="ARBA" id="ARBA00022801"/>
    </source>
</evidence>
<name>A0ABU3CY61_9FLAO</name>
<comment type="caution">
    <text evidence="8">The sequence shown here is derived from an EMBL/GenBank/DDBJ whole genome shotgun (WGS) entry which is preliminary data.</text>
</comment>
<proteinExistence type="predicted"/>
<comment type="catalytic activity">
    <reaction evidence="4">
        <text>NAD(+) + H2O = ADP-D-ribose + nicotinamide + H(+)</text>
        <dbReference type="Rhea" id="RHEA:16301"/>
        <dbReference type="ChEBI" id="CHEBI:15377"/>
        <dbReference type="ChEBI" id="CHEBI:15378"/>
        <dbReference type="ChEBI" id="CHEBI:17154"/>
        <dbReference type="ChEBI" id="CHEBI:57540"/>
        <dbReference type="ChEBI" id="CHEBI:57967"/>
        <dbReference type="EC" id="3.2.2.6"/>
    </reaction>
    <physiologicalReaction direction="left-to-right" evidence="4">
        <dbReference type="Rhea" id="RHEA:16302"/>
    </physiologicalReaction>
</comment>
<dbReference type="SMART" id="SM00255">
    <property type="entry name" value="TIR"/>
    <property type="match status" value="1"/>
</dbReference>
<evidence type="ECO:0000256" key="6">
    <source>
        <dbReference type="SAM" id="MobiDB-lite"/>
    </source>
</evidence>
<evidence type="ECO:0000256" key="5">
    <source>
        <dbReference type="SAM" id="Coils"/>
    </source>
</evidence>
<organism evidence="8 9">
    <name type="scientific">Autumnicola edwardsiae</name>
    <dbReference type="NCBI Taxonomy" id="3075594"/>
    <lineage>
        <taxon>Bacteria</taxon>
        <taxon>Pseudomonadati</taxon>
        <taxon>Bacteroidota</taxon>
        <taxon>Flavobacteriia</taxon>
        <taxon>Flavobacteriales</taxon>
        <taxon>Flavobacteriaceae</taxon>
        <taxon>Autumnicola</taxon>
    </lineage>
</organism>
<dbReference type="EC" id="3.2.2.6" evidence="1"/>
<keyword evidence="9" id="KW-1185">Reference proteome</keyword>
<keyword evidence="3" id="KW-0520">NAD</keyword>